<dbReference type="Pfam" id="PF13201">
    <property type="entry name" value="PCMD"/>
    <property type="match status" value="1"/>
</dbReference>
<organism evidence="2 3">
    <name type="scientific">Carboxylicivirga sediminis</name>
    <dbReference type="NCBI Taxonomy" id="2006564"/>
    <lineage>
        <taxon>Bacteria</taxon>
        <taxon>Pseudomonadati</taxon>
        <taxon>Bacteroidota</taxon>
        <taxon>Bacteroidia</taxon>
        <taxon>Marinilabiliales</taxon>
        <taxon>Marinilabiliaceae</taxon>
        <taxon>Carboxylicivirga</taxon>
    </lineage>
</organism>
<evidence type="ECO:0000259" key="1">
    <source>
        <dbReference type="Pfam" id="PF13201"/>
    </source>
</evidence>
<reference evidence="2" key="1">
    <citation type="journal article" date="2018" name="Int. J. Syst. Evol. Microbiol.">
        <title>Carboxylicivirga sediminis sp. nov., isolated from coastal sediment.</title>
        <authorList>
            <person name="Wang F.Q."/>
            <person name="Ren L.H."/>
            <person name="Zou R.J."/>
            <person name="Sun Y.Z."/>
            <person name="Liu X.J."/>
            <person name="Jiang F."/>
            <person name="Liu L.J."/>
        </authorList>
    </citation>
    <scope>NUCLEOTIDE SEQUENCE</scope>
    <source>
        <strain evidence="2">JR1</strain>
    </source>
</reference>
<dbReference type="Gene3D" id="2.60.120.890">
    <property type="entry name" value="BT2081, beta-jelly-roll domain"/>
    <property type="match status" value="1"/>
</dbReference>
<dbReference type="EMBL" id="JAGTAR010000002">
    <property type="protein sequence ID" value="MBR8534380.1"/>
    <property type="molecule type" value="Genomic_DNA"/>
</dbReference>
<keyword evidence="3" id="KW-1185">Reference proteome</keyword>
<comment type="caution">
    <text evidence="2">The sequence shown here is derived from an EMBL/GenBank/DDBJ whole genome shotgun (WGS) entry which is preliminary data.</text>
</comment>
<evidence type="ECO:0000313" key="2">
    <source>
        <dbReference type="EMBL" id="MBR8534380.1"/>
    </source>
</evidence>
<dbReference type="PROSITE" id="PS51257">
    <property type="entry name" value="PROKAR_LIPOPROTEIN"/>
    <property type="match status" value="1"/>
</dbReference>
<dbReference type="Gene3D" id="2.60.40.2340">
    <property type="match status" value="1"/>
</dbReference>
<name>A0A941F2W9_9BACT</name>
<dbReference type="Proteomes" id="UP000679220">
    <property type="component" value="Unassembled WGS sequence"/>
</dbReference>
<dbReference type="AlphaFoldDB" id="A0A941F2W9"/>
<evidence type="ECO:0000313" key="3">
    <source>
        <dbReference type="Proteomes" id="UP000679220"/>
    </source>
</evidence>
<reference evidence="2" key="2">
    <citation type="submission" date="2021-04" db="EMBL/GenBank/DDBJ databases">
        <authorList>
            <person name="Zhang T."/>
            <person name="Zhang Y."/>
            <person name="Lu D."/>
            <person name="Zuo D."/>
            <person name="Du Z."/>
        </authorList>
    </citation>
    <scope>NUCLEOTIDE SEQUENCE</scope>
    <source>
        <strain evidence="2">JR1</strain>
    </source>
</reference>
<proteinExistence type="predicted"/>
<accession>A0A941F2W9</accession>
<gene>
    <name evidence="2" type="ORF">KDU71_02325</name>
</gene>
<protein>
    <submittedName>
        <fullName evidence="2">PCMD domain-containing protein</fullName>
    </submittedName>
</protein>
<dbReference type="InterPro" id="IPR038653">
    <property type="entry name" value="Put_CMD_sf"/>
</dbReference>
<dbReference type="InterPro" id="IPR025112">
    <property type="entry name" value="PCMD"/>
</dbReference>
<feature type="domain" description="Putative carbohydrate metabolism" evidence="1">
    <location>
        <begin position="323"/>
        <end position="526"/>
    </location>
</feature>
<sequence length="528" mass="57555">MPGSKLIKHCFFILITVLSACIENDIPYPTILGEFTSFEVEHQKGNSIINSKSQTVDIELEETGDLAAVKVLNYTITEDATINPEIAENIDLRDSAIYTISTYQDYVWTIKATQSIERYFRIDNQVGNQLIDAEKRTAKAFVVNGSDLNNITVTGLKLAPPDATYDPDPSAIKDFTAEVSIKVSYRDIVEDWSLSVEYGEGTPGQDDADIEALLLAEQVDGSTTEIADITVDQINGFIDINVNVTDLSALTISDIRLSDGATCEWQVNDQINLSTPTELIVTAGSGKTKTWLVRAHPALELKNKLFTEWHMVGKVWNPYPESTPRYWCTGNEGVVTLSDSNTIPIDNAGSYQGARLETVDMGFLGGIAGTPIAAGNIFIGDFVTNISNPAQSVKFGRPFAGRPKQLSCLFEYSPAINEEAADGIPLGKGDEDIGHIWIKVLHVANDTGEFDPVTHLPVGAVVIGEAEIVLNGQYPKDSEETVSINYNLNQIDKAPTHMAIVATSSYYGEFFVGGVGSVLNIMEMALTY</sequence>
<dbReference type="RefSeq" id="WP_212188285.1">
    <property type="nucleotide sequence ID" value="NZ_JAGTAR010000002.1"/>
</dbReference>